<accession>A0A1D6LGP9</accession>
<keyword evidence="2" id="KW-0436">Ligase</keyword>
<evidence type="ECO:0000256" key="1">
    <source>
        <dbReference type="SAM" id="MobiDB-lite"/>
    </source>
</evidence>
<dbReference type="AlphaFoldDB" id="A0A1D6LGP9"/>
<protein>
    <submittedName>
        <fullName evidence="2">E3 SUMO-protein ligase SIZ1</fullName>
    </submittedName>
</protein>
<gene>
    <name evidence="2" type="ORF">ZEAMMB73_Zm00001d035487</name>
</gene>
<organism evidence="2">
    <name type="scientific">Zea mays</name>
    <name type="common">Maize</name>
    <dbReference type="NCBI Taxonomy" id="4577"/>
    <lineage>
        <taxon>Eukaryota</taxon>
        <taxon>Viridiplantae</taxon>
        <taxon>Streptophyta</taxon>
        <taxon>Embryophyta</taxon>
        <taxon>Tracheophyta</taxon>
        <taxon>Spermatophyta</taxon>
        <taxon>Magnoliopsida</taxon>
        <taxon>Liliopsida</taxon>
        <taxon>Poales</taxon>
        <taxon>Poaceae</taxon>
        <taxon>PACMAD clade</taxon>
        <taxon>Panicoideae</taxon>
        <taxon>Andropogonodae</taxon>
        <taxon>Andropogoneae</taxon>
        <taxon>Tripsacinae</taxon>
        <taxon>Zea</taxon>
    </lineage>
</organism>
<proteinExistence type="predicted"/>
<feature type="region of interest" description="Disordered" evidence="1">
    <location>
        <begin position="1"/>
        <end position="29"/>
    </location>
</feature>
<dbReference type="EMBL" id="CM000782">
    <property type="protein sequence ID" value="AQK79080.1"/>
    <property type="molecule type" value="Genomic_DNA"/>
</dbReference>
<feature type="region of interest" description="Disordered" evidence="1">
    <location>
        <begin position="315"/>
        <end position="364"/>
    </location>
</feature>
<feature type="region of interest" description="Disordered" evidence="1">
    <location>
        <begin position="158"/>
        <end position="181"/>
    </location>
</feature>
<name>A0A1D6LGP9_MAIZE</name>
<reference evidence="2" key="1">
    <citation type="submission" date="2015-12" db="EMBL/GenBank/DDBJ databases">
        <title>Update maize B73 reference genome by single molecule sequencing technologies.</title>
        <authorList>
            <consortium name="Maize Genome Sequencing Project"/>
            <person name="Ware D."/>
        </authorList>
    </citation>
    <scope>NUCLEOTIDE SEQUENCE</scope>
    <source>
        <tissue evidence="2">Seedling</tissue>
    </source>
</reference>
<dbReference type="GO" id="GO:0016874">
    <property type="term" value="F:ligase activity"/>
    <property type="evidence" value="ECO:0007669"/>
    <property type="project" value="UniProtKB-KW"/>
</dbReference>
<evidence type="ECO:0000313" key="2">
    <source>
        <dbReference type="EMBL" id="AQK79080.1"/>
    </source>
</evidence>
<sequence length="440" mass="47673">MGDAATRDLSQWHMPDGTLCDSKEDTNPGVASVNEFKREGASDEHRTLKLGIKKNPIGLWQVSSKADDMKPVVRNHIQNNTGFSTPNIVPMISSPTGSYRDGEDVSVNQEGGGIQFDISLNQEFDSFAHNFGQTYNTEDRPQHPHHNAADVIVLSDSDEENDPTVQPPAVYENTPTNDDSFPFVTDAAGSGYPERYQEDASVGTSGLGLLRQNTGEFEINNWQMLSYPQPEQGFQFFVTDTDVGNPFVAPHNSFTIAPEDYSLGCNVGIEDPSAAHDVSICRNSNDVHGSLVDNPLALTGDDPSLQIFLPSQPSTVPLQQELSERSDTPNGVHPNDWRISLTLAAGGGGNEESTSVGGLKSQPKVSSKEAGVEPLLDAACQAFPGSSRLTFEASALGSMNNDRCTGSNLNPKRIENIFSHPRQPRSVRPRLCLSLDTDSE</sequence>